<keyword evidence="7" id="KW-0472">Membrane</keyword>
<dbReference type="EMBL" id="KN275969">
    <property type="protein sequence ID" value="KGM91513.1"/>
    <property type="molecule type" value="Genomic_DNA"/>
</dbReference>
<feature type="domain" description="FAD dependent oxidoreductase" evidence="8">
    <location>
        <begin position="829"/>
        <end position="1208"/>
    </location>
</feature>
<dbReference type="Pfam" id="PF01266">
    <property type="entry name" value="DAO"/>
    <property type="match status" value="1"/>
</dbReference>
<evidence type="ECO:0000313" key="12">
    <source>
        <dbReference type="Proteomes" id="UP000001628"/>
    </source>
</evidence>
<dbReference type="HOGENOM" id="CLU_007605_0_0_1"/>
<dbReference type="AlphaFoldDB" id="A0A0A0HT76"/>
<dbReference type="OMA" id="HSSCAIS"/>
<dbReference type="GO" id="GO:0019905">
    <property type="term" value="F:syntaxin binding"/>
    <property type="evidence" value="ECO:0007669"/>
    <property type="project" value="TreeGrafter"/>
</dbReference>
<dbReference type="VEuPathDB" id="FungiDB:PADG_12371"/>
<dbReference type="InterPro" id="IPR007258">
    <property type="entry name" value="Vps52"/>
</dbReference>
<dbReference type="InterPro" id="IPR036188">
    <property type="entry name" value="FAD/NAD-bd_sf"/>
</dbReference>
<evidence type="ECO:0000259" key="10">
    <source>
        <dbReference type="Pfam" id="PF20655"/>
    </source>
</evidence>
<proteinExistence type="inferred from homology"/>
<protein>
    <submittedName>
        <fullName evidence="11">Uncharacterized protein</fullName>
    </submittedName>
</protein>
<feature type="compositionally biased region" description="Low complexity" evidence="6">
    <location>
        <begin position="143"/>
        <end position="158"/>
    </location>
</feature>
<evidence type="ECO:0000256" key="6">
    <source>
        <dbReference type="SAM" id="MobiDB-lite"/>
    </source>
</evidence>
<name>A0A0A0HT76_PARBD</name>
<dbReference type="GO" id="GO:0005829">
    <property type="term" value="C:cytosol"/>
    <property type="evidence" value="ECO:0007669"/>
    <property type="project" value="GOC"/>
</dbReference>
<feature type="domain" description="Vps52 C-terminal" evidence="10">
    <location>
        <begin position="424"/>
        <end position="770"/>
    </location>
</feature>
<dbReference type="Gene3D" id="3.30.9.10">
    <property type="entry name" value="D-Amino Acid Oxidase, subunit A, domain 2"/>
    <property type="match status" value="1"/>
</dbReference>
<dbReference type="GO" id="GO:0042147">
    <property type="term" value="P:retrograde transport, endosome to Golgi"/>
    <property type="evidence" value="ECO:0007669"/>
    <property type="project" value="TreeGrafter"/>
</dbReference>
<evidence type="ECO:0000256" key="4">
    <source>
        <dbReference type="ARBA" id="ARBA00022927"/>
    </source>
</evidence>
<feature type="domain" description="Vps52 coiled-coil" evidence="9">
    <location>
        <begin position="234"/>
        <end position="407"/>
    </location>
</feature>
<organism evidence="11 12">
    <name type="scientific">Paracoccidioides brasiliensis (strain Pb18)</name>
    <dbReference type="NCBI Taxonomy" id="502780"/>
    <lineage>
        <taxon>Eukaryota</taxon>
        <taxon>Fungi</taxon>
        <taxon>Dikarya</taxon>
        <taxon>Ascomycota</taxon>
        <taxon>Pezizomycotina</taxon>
        <taxon>Eurotiomycetes</taxon>
        <taxon>Eurotiomycetidae</taxon>
        <taxon>Onygenales</taxon>
        <taxon>Ajellomycetaceae</taxon>
        <taxon>Paracoccidioides</taxon>
    </lineage>
</organism>
<dbReference type="GO" id="GO:0000938">
    <property type="term" value="C:GARP complex"/>
    <property type="evidence" value="ECO:0007669"/>
    <property type="project" value="TreeGrafter"/>
</dbReference>
<dbReference type="Gene3D" id="3.50.50.60">
    <property type="entry name" value="FAD/NAD(P)-binding domain"/>
    <property type="match status" value="1"/>
</dbReference>
<keyword evidence="4" id="KW-0653">Protein transport</keyword>
<dbReference type="eggNOG" id="KOG1961">
    <property type="taxonomic scope" value="Eukaryota"/>
</dbReference>
<dbReference type="GO" id="GO:0015031">
    <property type="term" value="P:protein transport"/>
    <property type="evidence" value="ECO:0007669"/>
    <property type="project" value="UniProtKB-KW"/>
</dbReference>
<accession>A0A0A0HT76</accession>
<sequence length="1212" mass="132712">MVAPVCLVLSRDGVGQENLRLWAAAVGSTNTERTGSWKNVETIHLRYVNAHQMWLDRFSAHPPAASGASTPSSRPYSPARRNPLLAAASSHPVHPAFSPRSSSLSLATSPNVSTSSIPATLRQANGSSSLPRQDGSKLDSMSQQQQQQQQRQQQQQQQQQQDPLEVLCNILGKQQIAGDMQTVSVVKAAVAKPECLVEDIEFGELSLEEFVQQGKSGGDKTSKGRGDVQTLEQYEKERDRFQDLHGAIAGCDDVLKSVESYLSRFQTELGVVSAEIESLQSRSVQLNSQLENRLNLERLLGPAVEEVSISPKAVRLISGGPINQEWVKALNEVETRSASIEANTSTLANVKAVEDLKPLLSDLKAKAIERVRDYLVAQIKAIRSPNMNAQVIQQKSLVKYKDLYAFLARNHPTLAEEIVQAYINTLKWYYLSNFTRYTQALEKLKLHAADRNDLLGGDPNAQKRANAYHSTTYDPFSLGRRLDILRSANPTALPSYLAEDPQQPTKQTIHGIEVPFHNFNLALIDNISAEYSFVTEMFAPALPPSHSHSHSHSHSRASASTQTARLHQIFNPVFTLGQTQTKTLLDRSTDCLGILLCVRLNQHFAFELQRRKVPVADGYINQINMLLWPRFQMVMDMHTESLKRFAAGINTIAGAAASGAAHNIAALALTSGGDRQSSSSSSAPHPLTQRFGQFLQGILALSSEAGDDEPVSNSLARLRGEFDVLLGKFGRAGNGGDARGRERFLWSNYSLVMTIINDTHGKLASEQKEVSFEFLFHHGRPSFPYCDLATMGGLLYLLTFWIWQVRFHCYTVRATSIFVRIISIIIEQVIIGGGIVGLSIARHLAAARPNTTTVLLERHAHLGTETTSRNSEVIHAGLYYPRASLKTSLCIRGNHLLYSLCASRNIPHSNTSKWILAQDDEQMHTLQQLHEHSRQIRVPTRFVGSAEARRAEPDVRARAGVLESASTGIVDSHALMGCLRGEFEEMGGDVALLTAVEGVEKLPAGGGYVIYTRSGGGGGGGGGGEKGQGGEEWAVTAETLINAAGHSSCAISNMLLPRHRHVTPAYAKGTYFSYAASSPKPRRLLYPAPKAGLGGLGTHLTLDMAGQVRFGPDVEWVDGPEDLVPNTGRLEEAVREIREYLPGVKAEMIRLDYCGVRPKLAVGEGEERGAFRDFVIREEEGFEGFVNLLGIESPGLTSALAIGERVEELLYG</sequence>
<evidence type="ECO:0000256" key="7">
    <source>
        <dbReference type="SAM" id="Phobius"/>
    </source>
</evidence>
<dbReference type="PANTHER" id="PTHR14190:SF7">
    <property type="entry name" value="VACUOLAR PROTEIN SORTING-ASSOCIATED PROTEIN 52 HOMOLOG"/>
    <property type="match status" value="1"/>
</dbReference>
<dbReference type="Pfam" id="PF20655">
    <property type="entry name" value="Vps52_C"/>
    <property type="match status" value="1"/>
</dbReference>
<comment type="subcellular location">
    <subcellularLocation>
        <location evidence="1">Golgi apparatus</location>
        <location evidence="1">trans-Golgi network</location>
    </subcellularLocation>
</comment>
<dbReference type="GeneID" id="22588268"/>
<feature type="region of interest" description="Disordered" evidence="6">
    <location>
        <begin position="89"/>
        <end position="158"/>
    </location>
</feature>
<feature type="compositionally biased region" description="Polar residues" evidence="6">
    <location>
        <begin position="114"/>
        <end position="131"/>
    </location>
</feature>
<dbReference type="eggNOG" id="KOG2665">
    <property type="taxonomic scope" value="Eukaryota"/>
</dbReference>
<dbReference type="InterPro" id="IPR048319">
    <property type="entry name" value="Vps52_CC"/>
</dbReference>
<keyword evidence="12" id="KW-1185">Reference proteome</keyword>
<feature type="compositionally biased region" description="Low complexity" evidence="6">
    <location>
        <begin position="98"/>
        <end position="113"/>
    </location>
</feature>
<keyword evidence="5" id="KW-0333">Golgi apparatus</keyword>
<dbReference type="STRING" id="502780.A0A0A0HT76"/>
<keyword evidence="7" id="KW-1133">Transmembrane helix</keyword>
<feature type="transmembrane region" description="Helical" evidence="7">
    <location>
        <begin position="817"/>
        <end position="841"/>
    </location>
</feature>
<keyword evidence="7" id="KW-0812">Transmembrane</keyword>
<reference evidence="11 12" key="1">
    <citation type="journal article" date="2011" name="PLoS Genet.">
        <title>Comparative genomic analysis of human fungal pathogens causing paracoccidioidomycosis.</title>
        <authorList>
            <person name="Desjardins C.A."/>
            <person name="Champion M.D."/>
            <person name="Holder J.W."/>
            <person name="Muszewska A."/>
            <person name="Goldberg J."/>
            <person name="Bailao A.M."/>
            <person name="Brigido M.M."/>
            <person name="Ferreira M.E."/>
            <person name="Garcia A.M."/>
            <person name="Grynberg M."/>
            <person name="Gujja S."/>
            <person name="Heiman D.I."/>
            <person name="Henn M.R."/>
            <person name="Kodira C.D."/>
            <person name="Leon-Narvaez H."/>
            <person name="Longo L.V."/>
            <person name="Ma L.J."/>
            <person name="Malavazi I."/>
            <person name="Matsuo A.L."/>
            <person name="Morais F.V."/>
            <person name="Pereira M."/>
            <person name="Rodriguez-Brito S."/>
            <person name="Sakthikumar S."/>
            <person name="Salem-Izacc S.M."/>
            <person name="Sykes S.M."/>
            <person name="Teixeira M.M."/>
            <person name="Vallejo M.C."/>
            <person name="Walter M.E."/>
            <person name="Yandava C."/>
            <person name="Young S."/>
            <person name="Zeng Q."/>
            <person name="Zucker J."/>
            <person name="Felipe M.S."/>
            <person name="Goldman G.H."/>
            <person name="Haas B.J."/>
            <person name="McEwen J.G."/>
            <person name="Nino-Vega G."/>
            <person name="Puccia R."/>
            <person name="San-Blas G."/>
            <person name="Soares C.M."/>
            <person name="Birren B.W."/>
            <person name="Cuomo C.A."/>
        </authorList>
    </citation>
    <scope>NUCLEOTIDE SEQUENCE [LARGE SCALE GENOMIC DNA]</scope>
    <source>
        <strain evidence="11 12">Pb18</strain>
    </source>
</reference>
<dbReference type="InterPro" id="IPR048361">
    <property type="entry name" value="Vps52_C"/>
</dbReference>
<evidence type="ECO:0000256" key="3">
    <source>
        <dbReference type="ARBA" id="ARBA00022448"/>
    </source>
</evidence>
<gene>
    <name evidence="11" type="ORF">PADG_12371</name>
</gene>
<evidence type="ECO:0000259" key="8">
    <source>
        <dbReference type="Pfam" id="PF01266"/>
    </source>
</evidence>
<dbReference type="KEGG" id="pbn:PADG_12371"/>
<comment type="similarity">
    <text evidence="2">Belongs to the VPS52 family.</text>
</comment>
<dbReference type="SUPFAM" id="SSF51905">
    <property type="entry name" value="FAD/NAD(P)-binding domain"/>
    <property type="match status" value="1"/>
</dbReference>
<dbReference type="GO" id="GO:0032456">
    <property type="term" value="P:endocytic recycling"/>
    <property type="evidence" value="ECO:0007669"/>
    <property type="project" value="TreeGrafter"/>
</dbReference>
<dbReference type="RefSeq" id="XP_010763388.1">
    <property type="nucleotide sequence ID" value="XM_010765086.1"/>
</dbReference>
<evidence type="ECO:0000256" key="1">
    <source>
        <dbReference type="ARBA" id="ARBA00004601"/>
    </source>
</evidence>
<dbReference type="PANTHER" id="PTHR14190">
    <property type="entry name" value="SUPPRESSOR OF ACTIN MUTATIONS 2/VACUOLAR PROTEIN SORTING 52"/>
    <property type="match status" value="1"/>
</dbReference>
<evidence type="ECO:0000256" key="5">
    <source>
        <dbReference type="ARBA" id="ARBA00023034"/>
    </source>
</evidence>
<dbReference type="OrthoDB" id="19482at2759"/>
<dbReference type="GO" id="GO:0006896">
    <property type="term" value="P:Golgi to vacuole transport"/>
    <property type="evidence" value="ECO:0007669"/>
    <property type="project" value="TreeGrafter"/>
</dbReference>
<keyword evidence="3" id="KW-0813">Transport</keyword>
<dbReference type="Pfam" id="PF04129">
    <property type="entry name" value="Vps52_CC"/>
    <property type="match status" value="1"/>
</dbReference>
<dbReference type="InParanoid" id="A0A0A0HT76"/>
<dbReference type="InterPro" id="IPR006076">
    <property type="entry name" value="FAD-dep_OxRdtase"/>
</dbReference>
<feature type="transmembrane region" description="Helical" evidence="7">
    <location>
        <begin position="788"/>
        <end position="805"/>
    </location>
</feature>
<evidence type="ECO:0000256" key="2">
    <source>
        <dbReference type="ARBA" id="ARBA00008180"/>
    </source>
</evidence>
<evidence type="ECO:0000259" key="9">
    <source>
        <dbReference type="Pfam" id="PF04129"/>
    </source>
</evidence>
<evidence type="ECO:0000313" key="11">
    <source>
        <dbReference type="EMBL" id="KGM91513.1"/>
    </source>
</evidence>
<dbReference type="Proteomes" id="UP000001628">
    <property type="component" value="Unassembled WGS sequence"/>
</dbReference>